<feature type="domain" description="DUF305" evidence="2">
    <location>
        <begin position="46"/>
        <end position="191"/>
    </location>
</feature>
<sequence length="194" mass="20987">MKRLLLVLLFLPSLAACGSAAPSPAATLSAQDVAEIQAGDKFNDTDVMFLQMLVYHQKQGLEMTATAASRAQSPDLKVLAQAVQATEKDELSMMKSWLTQWKRPVDVDTTKSLHADHGGLPATGPAEIKALKTVSAAAFDTAFLNLFLAHQHNAIEMAHLETTNGANEAVKAYAARVRESRQGEVQQMLRLMNG</sequence>
<proteinExistence type="predicted"/>
<gene>
    <name evidence="3" type="ORF">ACFY35_38330</name>
</gene>
<organism evidence="3 4">
    <name type="scientific">Paractinoplanes globisporus</name>
    <dbReference type="NCBI Taxonomy" id="113565"/>
    <lineage>
        <taxon>Bacteria</taxon>
        <taxon>Bacillati</taxon>
        <taxon>Actinomycetota</taxon>
        <taxon>Actinomycetes</taxon>
        <taxon>Micromonosporales</taxon>
        <taxon>Micromonosporaceae</taxon>
        <taxon>Paractinoplanes</taxon>
    </lineage>
</organism>
<dbReference type="PANTHER" id="PTHR36933:SF1">
    <property type="entry name" value="SLL0788 PROTEIN"/>
    <property type="match status" value="1"/>
</dbReference>
<dbReference type="InterPro" id="IPR012347">
    <property type="entry name" value="Ferritin-like"/>
</dbReference>
<reference evidence="3 4" key="1">
    <citation type="submission" date="2024-10" db="EMBL/GenBank/DDBJ databases">
        <title>The Natural Products Discovery Center: Release of the First 8490 Sequenced Strains for Exploring Actinobacteria Biosynthetic Diversity.</title>
        <authorList>
            <person name="Kalkreuter E."/>
            <person name="Kautsar S.A."/>
            <person name="Yang D."/>
            <person name="Bader C.D."/>
            <person name="Teijaro C.N."/>
            <person name="Fluegel L."/>
            <person name="Davis C.M."/>
            <person name="Simpson J.R."/>
            <person name="Lauterbach L."/>
            <person name="Steele A.D."/>
            <person name="Gui C."/>
            <person name="Meng S."/>
            <person name="Li G."/>
            <person name="Viehrig K."/>
            <person name="Ye F."/>
            <person name="Su P."/>
            <person name="Kiefer A.F."/>
            <person name="Nichols A."/>
            <person name="Cepeda A.J."/>
            <person name="Yan W."/>
            <person name="Fan B."/>
            <person name="Jiang Y."/>
            <person name="Adhikari A."/>
            <person name="Zheng C.-J."/>
            <person name="Schuster L."/>
            <person name="Cowan T.M."/>
            <person name="Smanski M.J."/>
            <person name="Chevrette M.G."/>
            <person name="De Carvalho L.P.S."/>
            <person name="Shen B."/>
        </authorList>
    </citation>
    <scope>NUCLEOTIDE SEQUENCE [LARGE SCALE GENOMIC DNA]</scope>
    <source>
        <strain evidence="3 4">NPDC000087</strain>
    </source>
</reference>
<dbReference type="PANTHER" id="PTHR36933">
    <property type="entry name" value="SLL0788 PROTEIN"/>
    <property type="match status" value="1"/>
</dbReference>
<dbReference type="EMBL" id="JBIAZU010000007">
    <property type="protein sequence ID" value="MFF5295328.1"/>
    <property type="molecule type" value="Genomic_DNA"/>
</dbReference>
<dbReference type="Gene3D" id="1.20.1260.10">
    <property type="match status" value="1"/>
</dbReference>
<dbReference type="RefSeq" id="WP_020510954.1">
    <property type="nucleotide sequence ID" value="NZ_JBIAZU010000007.1"/>
</dbReference>
<keyword evidence="1" id="KW-0732">Signal</keyword>
<dbReference type="Pfam" id="PF03713">
    <property type="entry name" value="DUF305"/>
    <property type="match status" value="1"/>
</dbReference>
<dbReference type="InterPro" id="IPR005183">
    <property type="entry name" value="DUF305_CopM-like"/>
</dbReference>
<feature type="signal peptide" evidence="1">
    <location>
        <begin position="1"/>
        <end position="20"/>
    </location>
</feature>
<comment type="caution">
    <text evidence="3">The sequence shown here is derived from an EMBL/GenBank/DDBJ whole genome shotgun (WGS) entry which is preliminary data.</text>
</comment>
<evidence type="ECO:0000256" key="1">
    <source>
        <dbReference type="SAM" id="SignalP"/>
    </source>
</evidence>
<evidence type="ECO:0000259" key="2">
    <source>
        <dbReference type="Pfam" id="PF03713"/>
    </source>
</evidence>
<keyword evidence="4" id="KW-1185">Reference proteome</keyword>
<dbReference type="PROSITE" id="PS51257">
    <property type="entry name" value="PROKAR_LIPOPROTEIN"/>
    <property type="match status" value="1"/>
</dbReference>
<evidence type="ECO:0000313" key="4">
    <source>
        <dbReference type="Proteomes" id="UP001602245"/>
    </source>
</evidence>
<evidence type="ECO:0000313" key="3">
    <source>
        <dbReference type="EMBL" id="MFF5295328.1"/>
    </source>
</evidence>
<protein>
    <submittedName>
        <fullName evidence="3">DUF305 domain-containing protein</fullName>
    </submittedName>
</protein>
<accession>A0ABW6WQR7</accession>
<dbReference type="Proteomes" id="UP001602245">
    <property type="component" value="Unassembled WGS sequence"/>
</dbReference>
<name>A0ABW6WQR7_9ACTN</name>
<feature type="chain" id="PRO_5046637708" evidence="1">
    <location>
        <begin position="21"/>
        <end position="194"/>
    </location>
</feature>